<dbReference type="EMBL" id="JAVDWR010000004">
    <property type="protein sequence ID" value="MDR7120684.1"/>
    <property type="molecule type" value="Genomic_DNA"/>
</dbReference>
<proteinExistence type="predicted"/>
<organism evidence="2 3">
    <name type="scientific">Rheinheimera soli</name>
    <dbReference type="NCBI Taxonomy" id="443616"/>
    <lineage>
        <taxon>Bacteria</taxon>
        <taxon>Pseudomonadati</taxon>
        <taxon>Pseudomonadota</taxon>
        <taxon>Gammaproteobacteria</taxon>
        <taxon>Chromatiales</taxon>
        <taxon>Chromatiaceae</taxon>
        <taxon>Rheinheimera</taxon>
    </lineage>
</organism>
<dbReference type="RefSeq" id="WP_310276475.1">
    <property type="nucleotide sequence ID" value="NZ_JAVDWR010000004.1"/>
</dbReference>
<name>A0ABU1VY96_9GAMM</name>
<gene>
    <name evidence="2" type="ORF">J2W69_001622</name>
</gene>
<feature type="signal peptide" evidence="1">
    <location>
        <begin position="1"/>
        <end position="21"/>
    </location>
</feature>
<reference evidence="2 3" key="1">
    <citation type="submission" date="2023-07" db="EMBL/GenBank/DDBJ databases">
        <title>Sorghum-associated microbial communities from plants grown in Nebraska, USA.</title>
        <authorList>
            <person name="Schachtman D."/>
        </authorList>
    </citation>
    <scope>NUCLEOTIDE SEQUENCE [LARGE SCALE GENOMIC DNA]</scope>
    <source>
        <strain evidence="2 3">4138</strain>
    </source>
</reference>
<accession>A0ABU1VY96</accession>
<protein>
    <recommendedName>
        <fullName evidence="4">Lipoprotein</fullName>
    </recommendedName>
</protein>
<evidence type="ECO:0000313" key="3">
    <source>
        <dbReference type="Proteomes" id="UP001257909"/>
    </source>
</evidence>
<evidence type="ECO:0000313" key="2">
    <source>
        <dbReference type="EMBL" id="MDR7120684.1"/>
    </source>
</evidence>
<dbReference type="Proteomes" id="UP001257909">
    <property type="component" value="Unassembled WGS sequence"/>
</dbReference>
<feature type="chain" id="PRO_5045763591" description="Lipoprotein" evidence="1">
    <location>
        <begin position="22"/>
        <end position="186"/>
    </location>
</feature>
<evidence type="ECO:0008006" key="4">
    <source>
        <dbReference type="Google" id="ProtNLM"/>
    </source>
</evidence>
<dbReference type="PROSITE" id="PS51257">
    <property type="entry name" value="PROKAR_LIPOPROTEIN"/>
    <property type="match status" value="1"/>
</dbReference>
<sequence>MMIKFLPLLAAFLLSACVVISEEYFHPQAVGAEVEKESCRGKVGADNQLVYTFDNVRLMLRIKEYSGKTNLGIEFRVAESGTVAWPDQLVELYVDDLKTSFSVKSFRRLRAESGDLITKDYAVGTLMDNTSLEDYETFHESFIVQEKKSAVVKIEQIKVIVNGKLHVLKDILFTKKKGVFLHPLNC</sequence>
<keyword evidence="1" id="KW-0732">Signal</keyword>
<keyword evidence="3" id="KW-1185">Reference proteome</keyword>
<comment type="caution">
    <text evidence="2">The sequence shown here is derived from an EMBL/GenBank/DDBJ whole genome shotgun (WGS) entry which is preliminary data.</text>
</comment>
<evidence type="ECO:0000256" key="1">
    <source>
        <dbReference type="SAM" id="SignalP"/>
    </source>
</evidence>